<evidence type="ECO:0000313" key="1">
    <source>
        <dbReference type="EMBL" id="QHT13270.1"/>
    </source>
</evidence>
<sequence length="138" mass="16883">MIFTEDLLKVIIKDYFNQDNIKNYIYYDQNFFIALTLLLNNMVSKYYIDNCMIFFGNHIYIDMNRLLDQHDHFLEIQPLIYFLYEIMCKMNLLNHYINITDINLWEELSKHKEFNFLFTLINNLKVDNISDMLNVLKI</sequence>
<name>A0A6C0DA77_9ZZZZ</name>
<organism evidence="1">
    <name type="scientific">viral metagenome</name>
    <dbReference type="NCBI Taxonomy" id="1070528"/>
    <lineage>
        <taxon>unclassified sequences</taxon>
        <taxon>metagenomes</taxon>
        <taxon>organismal metagenomes</taxon>
    </lineage>
</organism>
<accession>A0A6C0DA77</accession>
<dbReference type="AlphaFoldDB" id="A0A6C0DA77"/>
<proteinExistence type="predicted"/>
<reference evidence="1" key="1">
    <citation type="journal article" date="2020" name="Nature">
        <title>Giant virus diversity and host interactions through global metagenomics.</title>
        <authorList>
            <person name="Schulz F."/>
            <person name="Roux S."/>
            <person name="Paez-Espino D."/>
            <person name="Jungbluth S."/>
            <person name="Walsh D.A."/>
            <person name="Denef V.J."/>
            <person name="McMahon K.D."/>
            <person name="Konstantinidis K.T."/>
            <person name="Eloe-Fadrosh E.A."/>
            <person name="Kyrpides N.C."/>
            <person name="Woyke T."/>
        </authorList>
    </citation>
    <scope>NUCLEOTIDE SEQUENCE</scope>
    <source>
        <strain evidence="1">GVMAG-M-3300023174-131</strain>
    </source>
</reference>
<dbReference type="EMBL" id="MN739565">
    <property type="protein sequence ID" value="QHT13270.1"/>
    <property type="molecule type" value="Genomic_DNA"/>
</dbReference>
<protein>
    <submittedName>
        <fullName evidence="1">Uncharacterized protein</fullName>
    </submittedName>
</protein>